<gene>
    <name evidence="1" type="ORF">ACFOD3_25690</name>
</gene>
<dbReference type="EMBL" id="JBHRSB010000010">
    <property type="protein sequence ID" value="MFC3003314.1"/>
    <property type="molecule type" value="Genomic_DNA"/>
</dbReference>
<dbReference type="Proteomes" id="UP001595420">
    <property type="component" value="Unassembled WGS sequence"/>
</dbReference>
<proteinExistence type="predicted"/>
<reference evidence="2" key="1">
    <citation type="journal article" date="2019" name="Int. J. Syst. Evol. Microbiol.">
        <title>The Global Catalogue of Microorganisms (GCM) 10K type strain sequencing project: providing services to taxonomists for standard genome sequencing and annotation.</title>
        <authorList>
            <consortium name="The Broad Institute Genomics Platform"/>
            <consortium name="The Broad Institute Genome Sequencing Center for Infectious Disease"/>
            <person name="Wu L."/>
            <person name="Ma J."/>
        </authorList>
    </citation>
    <scope>NUCLEOTIDE SEQUENCE [LARGE SCALE GENOMIC DNA]</scope>
    <source>
        <strain evidence="2">CGMCC 1.16855</strain>
    </source>
</reference>
<sequence length="139" mass="14014">MMHRKQAPALPAGSPRGRLPLRASVALLGLIALAGCSRGVGEGLFSGPAAAPASAPASTDPVVIFAGQAAPGTSQRIALPDGQTAQVRVVRAYNAASGRECRELLVGSGMVERSRLVCAVPGGWVEARPLLRGGGAARP</sequence>
<organism evidence="1 2">
    <name type="scientific">Falsiroseomonas tokyonensis</name>
    <dbReference type="NCBI Taxonomy" id="430521"/>
    <lineage>
        <taxon>Bacteria</taxon>
        <taxon>Pseudomonadati</taxon>
        <taxon>Pseudomonadota</taxon>
        <taxon>Alphaproteobacteria</taxon>
        <taxon>Acetobacterales</taxon>
        <taxon>Roseomonadaceae</taxon>
        <taxon>Falsiroseomonas</taxon>
    </lineage>
</organism>
<dbReference type="RefSeq" id="WP_216839752.1">
    <property type="nucleotide sequence ID" value="NZ_JAFNJS010000010.1"/>
</dbReference>
<accession>A0ABV7C481</accession>
<evidence type="ECO:0000313" key="2">
    <source>
        <dbReference type="Proteomes" id="UP001595420"/>
    </source>
</evidence>
<name>A0ABV7C481_9PROT</name>
<protein>
    <submittedName>
        <fullName evidence="1">DVU3141 family protein</fullName>
    </submittedName>
</protein>
<evidence type="ECO:0000313" key="1">
    <source>
        <dbReference type="EMBL" id="MFC3003314.1"/>
    </source>
</evidence>
<comment type="caution">
    <text evidence="1">The sequence shown here is derived from an EMBL/GenBank/DDBJ whole genome shotgun (WGS) entry which is preliminary data.</text>
</comment>
<keyword evidence="2" id="KW-1185">Reference proteome</keyword>